<reference evidence="1 2" key="1">
    <citation type="submission" date="2014-04" db="EMBL/GenBank/DDBJ databases">
        <authorList>
            <consortium name="DOE Joint Genome Institute"/>
            <person name="Kuo A."/>
            <person name="Kohler A."/>
            <person name="Costa M.D."/>
            <person name="Nagy L.G."/>
            <person name="Floudas D."/>
            <person name="Copeland A."/>
            <person name="Barry K.W."/>
            <person name="Cichocki N."/>
            <person name="Veneault-Fourrey C."/>
            <person name="LaButti K."/>
            <person name="Lindquist E.A."/>
            <person name="Lipzen A."/>
            <person name="Lundell T."/>
            <person name="Morin E."/>
            <person name="Murat C."/>
            <person name="Sun H."/>
            <person name="Tunlid A."/>
            <person name="Henrissat B."/>
            <person name="Grigoriev I.V."/>
            <person name="Hibbett D.S."/>
            <person name="Martin F."/>
            <person name="Nordberg H.P."/>
            <person name="Cantor M.N."/>
            <person name="Hua S.X."/>
        </authorList>
    </citation>
    <scope>NUCLEOTIDE SEQUENCE [LARGE SCALE GENOMIC DNA]</scope>
    <source>
        <strain evidence="1 2">Marx 270</strain>
    </source>
</reference>
<evidence type="ECO:0000313" key="1">
    <source>
        <dbReference type="EMBL" id="KIN96518.1"/>
    </source>
</evidence>
<protein>
    <submittedName>
        <fullName evidence="1">Uncharacterized protein</fullName>
    </submittedName>
</protein>
<sequence>ISAIFQYHSTVLMNFVTDDSVFCAYPELTFELRSLVNPFVIFGQPLNRGTLEAVLKYCDRGIRYIECKDVHQQHACRKDHYRSIYDECCMWMTIDAARKSHSLSMLQLHFKELGVTNVKWRLGGYICRRTPSFSSSIVLVFW</sequence>
<proteinExistence type="predicted"/>
<dbReference type="OrthoDB" id="3183574at2759"/>
<evidence type="ECO:0000313" key="2">
    <source>
        <dbReference type="Proteomes" id="UP000054217"/>
    </source>
</evidence>
<reference evidence="2" key="2">
    <citation type="submission" date="2015-01" db="EMBL/GenBank/DDBJ databases">
        <title>Evolutionary Origins and Diversification of the Mycorrhizal Mutualists.</title>
        <authorList>
            <consortium name="DOE Joint Genome Institute"/>
            <consortium name="Mycorrhizal Genomics Consortium"/>
            <person name="Kohler A."/>
            <person name="Kuo A."/>
            <person name="Nagy L.G."/>
            <person name="Floudas D."/>
            <person name="Copeland A."/>
            <person name="Barry K.W."/>
            <person name="Cichocki N."/>
            <person name="Veneault-Fourrey C."/>
            <person name="LaButti K."/>
            <person name="Lindquist E.A."/>
            <person name="Lipzen A."/>
            <person name="Lundell T."/>
            <person name="Morin E."/>
            <person name="Murat C."/>
            <person name="Riley R."/>
            <person name="Ohm R."/>
            <person name="Sun H."/>
            <person name="Tunlid A."/>
            <person name="Henrissat B."/>
            <person name="Grigoriev I.V."/>
            <person name="Hibbett D.S."/>
            <person name="Martin F."/>
        </authorList>
    </citation>
    <scope>NUCLEOTIDE SEQUENCE [LARGE SCALE GENOMIC DNA]</scope>
    <source>
        <strain evidence="2">Marx 270</strain>
    </source>
</reference>
<gene>
    <name evidence="1" type="ORF">M404DRAFT_162691</name>
</gene>
<feature type="non-terminal residue" evidence="1">
    <location>
        <position position="1"/>
    </location>
</feature>
<dbReference type="InParanoid" id="A0A0C3NMF4"/>
<keyword evidence="2" id="KW-1185">Reference proteome</keyword>
<accession>A0A0C3NMF4</accession>
<dbReference type="AlphaFoldDB" id="A0A0C3NMF4"/>
<dbReference type="HOGENOM" id="CLU_068912_2_1_1"/>
<dbReference type="EMBL" id="KN832044">
    <property type="protein sequence ID" value="KIN96518.1"/>
    <property type="molecule type" value="Genomic_DNA"/>
</dbReference>
<dbReference type="Proteomes" id="UP000054217">
    <property type="component" value="Unassembled WGS sequence"/>
</dbReference>
<name>A0A0C3NMF4_PISTI</name>
<organism evidence="1 2">
    <name type="scientific">Pisolithus tinctorius Marx 270</name>
    <dbReference type="NCBI Taxonomy" id="870435"/>
    <lineage>
        <taxon>Eukaryota</taxon>
        <taxon>Fungi</taxon>
        <taxon>Dikarya</taxon>
        <taxon>Basidiomycota</taxon>
        <taxon>Agaricomycotina</taxon>
        <taxon>Agaricomycetes</taxon>
        <taxon>Agaricomycetidae</taxon>
        <taxon>Boletales</taxon>
        <taxon>Sclerodermatineae</taxon>
        <taxon>Pisolithaceae</taxon>
        <taxon>Pisolithus</taxon>
    </lineage>
</organism>